<accession>A0ABX4VPV2</accession>
<dbReference type="Proteomes" id="UP000236063">
    <property type="component" value="Unassembled WGS sequence"/>
</dbReference>
<proteinExistence type="predicted"/>
<protein>
    <recommendedName>
        <fullName evidence="4">Tetratricopeptide repeat protein</fullName>
    </recommendedName>
</protein>
<dbReference type="SUPFAM" id="SSF48452">
    <property type="entry name" value="TPR-like"/>
    <property type="match status" value="1"/>
</dbReference>
<dbReference type="PROSITE" id="PS50005">
    <property type="entry name" value="TPR"/>
    <property type="match status" value="2"/>
</dbReference>
<reference evidence="2 3" key="1">
    <citation type="submission" date="2018-01" db="EMBL/GenBank/DDBJ databases">
        <title>Multi-drug resistant Enterobacter species isolated from the International Space Station and comparative genomic analyses with human pathogenic strains.</title>
        <authorList>
            <person name="Singh N.K."/>
            <person name="Bezdan D."/>
            <person name="McIntyre A."/>
            <person name="Sielaff A.C."/>
            <person name="Wheeler K."/>
            <person name="Mason C."/>
            <person name="Venkateswaran K."/>
        </authorList>
    </citation>
    <scope>NUCLEOTIDE SEQUENCE [LARGE SCALE GENOMIC DNA]</scope>
    <source>
        <strain evidence="2 3">IF2SW-P2</strain>
    </source>
</reference>
<keyword evidence="3" id="KW-1185">Reference proteome</keyword>
<dbReference type="SMART" id="SM00028">
    <property type="entry name" value="TPR"/>
    <property type="match status" value="2"/>
</dbReference>
<keyword evidence="1" id="KW-0802">TPR repeat</keyword>
<feature type="repeat" description="TPR" evidence="1">
    <location>
        <begin position="19"/>
        <end position="52"/>
    </location>
</feature>
<dbReference type="InterPro" id="IPR019734">
    <property type="entry name" value="TPR_rpt"/>
</dbReference>
<organism evidence="2 3">
    <name type="scientific">Enterobacter bugandensis</name>
    <dbReference type="NCBI Taxonomy" id="881260"/>
    <lineage>
        <taxon>Bacteria</taxon>
        <taxon>Pseudomonadati</taxon>
        <taxon>Pseudomonadota</taxon>
        <taxon>Gammaproteobacteria</taxon>
        <taxon>Enterobacterales</taxon>
        <taxon>Enterobacteriaceae</taxon>
        <taxon>Enterobacter</taxon>
    </lineage>
</organism>
<evidence type="ECO:0000256" key="1">
    <source>
        <dbReference type="PROSITE-ProRule" id="PRU00339"/>
    </source>
</evidence>
<dbReference type="InterPro" id="IPR011990">
    <property type="entry name" value="TPR-like_helical_dom_sf"/>
</dbReference>
<evidence type="ECO:0000313" key="2">
    <source>
        <dbReference type="EMBL" id="PNF70290.1"/>
    </source>
</evidence>
<dbReference type="EMBL" id="POUR01000001">
    <property type="protein sequence ID" value="PNF70290.1"/>
    <property type="molecule type" value="Genomic_DNA"/>
</dbReference>
<feature type="repeat" description="TPR" evidence="1">
    <location>
        <begin position="96"/>
        <end position="129"/>
    </location>
</feature>
<evidence type="ECO:0008006" key="4">
    <source>
        <dbReference type="Google" id="ProtNLM"/>
    </source>
</evidence>
<name>A0ABX4VPV2_9ENTR</name>
<sequence>MKEHCSMKDLEDPKIESKINSFVEKGNEFHDDKKYAEALEQYQKAWQALPEPKLEWELANWISACMYSAYFDLADYVEAKKWGETTLRTRGSDIDTAPLIDLGMVCYELNQFDEAYKYFNDAYNYGKERAFQDRPKKYLEFYLRKRG</sequence>
<gene>
    <name evidence="2" type="ORF">C1167_21045</name>
</gene>
<dbReference type="Gene3D" id="1.25.40.10">
    <property type="entry name" value="Tetratricopeptide repeat domain"/>
    <property type="match status" value="1"/>
</dbReference>
<evidence type="ECO:0000313" key="3">
    <source>
        <dbReference type="Proteomes" id="UP000236063"/>
    </source>
</evidence>
<comment type="caution">
    <text evidence="2">The sequence shown here is derived from an EMBL/GenBank/DDBJ whole genome shotgun (WGS) entry which is preliminary data.</text>
</comment>